<proteinExistence type="predicted"/>
<sequence>MNTPQAPGDTLTHLASFINTSRATEDTCHSTSEAAVAEWKNAPLFVDAVRSSLQQLSLPDTTDPYPQRGLIGQLTGRENPSDASEEAKGAFLKKTMVFANTHMPSSTFICGSQGAGKSHTFACLLENAILPAIVNPVSTIPNPLAGLVFHYDKFGSNADGHLCEAAYLCSVGISVTALVSPTSFQAMRQKYSRLQSVTVKPLKFRDTDIDLRSMKTLMCVDAAESTPLYIAIIDKILRALALEMPQRSGIDYRRFKEEIAKAGFTRHQMSPLDLRLQLVDEFMDFTRHTQTDVWNPLPSSLTIVDLSCPFIDENSVCALFSICLSLFMRDRSNCGRIIGLDEAHKFLNKSGEAENFSDDLIHTIRLQRHVAARIVIATQEPTLSPKLLDLCNVTLVHNFRSPAWLEIIRSRISAAAKVDKNRLMSSILGLRTGEALIFSPDSLLRVQMQNGVPTPTHLHDGYDKLKIRDRITADGGKSIVASNASGSMAVSMNQSLPAHTQNLAQAPSSFPFGNQPAVSAPAFAAQNPLDQNTRPAATTNFSGFGQLNNPAPIFGQVNTGTGSSASATHPQNQTSTFGQPATPGLGNNWAIRPVQGVLNQSDTSSSPIYHGSPNLPHNQVADVGRSEMMAMDEPQVPTEPRADREGRLQLRGRSVSRVQQSRRPSIPQSPMEQRIEKVVGDIFEKNPRLSFGFKTLKKELQRRGGFHVQHVTKLMARNLLQRGIERRMREKNIDMPTWARNVYFGQK</sequence>
<organism evidence="1 2">
    <name type="scientific">Aulographum hederae CBS 113979</name>
    <dbReference type="NCBI Taxonomy" id="1176131"/>
    <lineage>
        <taxon>Eukaryota</taxon>
        <taxon>Fungi</taxon>
        <taxon>Dikarya</taxon>
        <taxon>Ascomycota</taxon>
        <taxon>Pezizomycotina</taxon>
        <taxon>Dothideomycetes</taxon>
        <taxon>Pleosporomycetidae</taxon>
        <taxon>Aulographales</taxon>
        <taxon>Aulographaceae</taxon>
    </lineage>
</organism>
<dbReference type="Gene3D" id="3.40.50.300">
    <property type="entry name" value="P-loop containing nucleotide triphosphate hydrolases"/>
    <property type="match status" value="1"/>
</dbReference>
<name>A0A6G1H630_9PEZI</name>
<gene>
    <name evidence="1" type="ORF">K402DRAFT_391398</name>
</gene>
<evidence type="ECO:0000313" key="1">
    <source>
        <dbReference type="EMBL" id="KAF1988683.1"/>
    </source>
</evidence>
<evidence type="ECO:0008006" key="3">
    <source>
        <dbReference type="Google" id="ProtNLM"/>
    </source>
</evidence>
<dbReference type="AlphaFoldDB" id="A0A6G1H630"/>
<dbReference type="OrthoDB" id="2316594at2759"/>
<dbReference type="InterPro" id="IPR027417">
    <property type="entry name" value="P-loop_NTPase"/>
</dbReference>
<dbReference type="EMBL" id="ML977147">
    <property type="protein sequence ID" value="KAF1988683.1"/>
    <property type="molecule type" value="Genomic_DNA"/>
</dbReference>
<protein>
    <recommendedName>
        <fullName evidence="3">P-loop containing nucleoside triphosphate hydrolase protein</fullName>
    </recommendedName>
</protein>
<evidence type="ECO:0000313" key="2">
    <source>
        <dbReference type="Proteomes" id="UP000800041"/>
    </source>
</evidence>
<accession>A0A6G1H630</accession>
<dbReference type="SUPFAM" id="SSF52540">
    <property type="entry name" value="P-loop containing nucleoside triphosphate hydrolases"/>
    <property type="match status" value="1"/>
</dbReference>
<dbReference type="Proteomes" id="UP000800041">
    <property type="component" value="Unassembled WGS sequence"/>
</dbReference>
<keyword evidence="2" id="KW-1185">Reference proteome</keyword>
<reference evidence="1" key="1">
    <citation type="journal article" date="2020" name="Stud. Mycol.">
        <title>101 Dothideomycetes genomes: a test case for predicting lifestyles and emergence of pathogens.</title>
        <authorList>
            <person name="Haridas S."/>
            <person name="Albert R."/>
            <person name="Binder M."/>
            <person name="Bloem J."/>
            <person name="Labutti K."/>
            <person name="Salamov A."/>
            <person name="Andreopoulos B."/>
            <person name="Baker S."/>
            <person name="Barry K."/>
            <person name="Bills G."/>
            <person name="Bluhm B."/>
            <person name="Cannon C."/>
            <person name="Castanera R."/>
            <person name="Culley D."/>
            <person name="Daum C."/>
            <person name="Ezra D."/>
            <person name="Gonzalez J."/>
            <person name="Henrissat B."/>
            <person name="Kuo A."/>
            <person name="Liang C."/>
            <person name="Lipzen A."/>
            <person name="Lutzoni F."/>
            <person name="Magnuson J."/>
            <person name="Mondo S."/>
            <person name="Nolan M."/>
            <person name="Ohm R."/>
            <person name="Pangilinan J."/>
            <person name="Park H.-J."/>
            <person name="Ramirez L."/>
            <person name="Alfaro M."/>
            <person name="Sun H."/>
            <person name="Tritt A."/>
            <person name="Yoshinaga Y."/>
            <person name="Zwiers L.-H."/>
            <person name="Turgeon B."/>
            <person name="Goodwin S."/>
            <person name="Spatafora J."/>
            <person name="Crous P."/>
            <person name="Grigoriev I."/>
        </authorList>
    </citation>
    <scope>NUCLEOTIDE SEQUENCE</scope>
    <source>
        <strain evidence="1">CBS 113979</strain>
    </source>
</reference>